<dbReference type="EMBL" id="OCNJ01000011">
    <property type="protein sequence ID" value="SOE00054.1"/>
    <property type="molecule type" value="Genomic_DNA"/>
</dbReference>
<keyword evidence="4 7" id="KW-1133">Transmembrane helix</keyword>
<dbReference type="AlphaFoldDB" id="A0A286GYA6"/>
<comment type="subcellular location">
    <subcellularLocation>
        <location evidence="1">Cell membrane</location>
        <topology evidence="1">Multi-pass membrane protein</topology>
    </subcellularLocation>
</comment>
<dbReference type="InterPro" id="IPR022791">
    <property type="entry name" value="L-PG_synthase/AglD"/>
</dbReference>
<feature type="transmembrane region" description="Helical" evidence="7">
    <location>
        <begin position="55"/>
        <end position="77"/>
    </location>
</feature>
<evidence type="ECO:0000256" key="1">
    <source>
        <dbReference type="ARBA" id="ARBA00004651"/>
    </source>
</evidence>
<keyword evidence="3 7" id="KW-0812">Transmembrane</keyword>
<feature type="transmembrane region" description="Helical" evidence="7">
    <location>
        <begin position="135"/>
        <end position="158"/>
    </location>
</feature>
<feature type="transmembrane region" description="Helical" evidence="7">
    <location>
        <begin position="89"/>
        <end position="115"/>
    </location>
</feature>
<evidence type="ECO:0000256" key="6">
    <source>
        <dbReference type="SAM" id="MobiDB-lite"/>
    </source>
</evidence>
<evidence type="ECO:0000256" key="2">
    <source>
        <dbReference type="ARBA" id="ARBA00022475"/>
    </source>
</evidence>
<keyword evidence="2" id="KW-1003">Cell membrane</keyword>
<dbReference type="OrthoDB" id="145485at2"/>
<sequence length="339" mass="36107">MHDRNRFLRQALHWAGVAFAIGILAAAVFVVHRALSQVTLSEILAAAGRVPATAVWLGLGFSILSHTCLCLVDMMAMRWVGARQPWYKVFAASFVSQAVSHNVGFGAVTGGAIRYRMYSHNRPGARVSPGAIARIMVFTGGSFGLGAVLWMIVALLWSPRQAAAITTLPVEMMHLLALAGIAVVAVAAVWTFLVRRPLPLPGLRLDPPRRWMLPLQGLLAMGDVACAGLVLYTFLPEHADLNVILYLGLYTTALMAGIASHVPGGLGVFEGAILVMLPGMPPEQVIGAALLYRLTYNLVPLLLAGLMMGLFELTHRKAPAASPAPTPGLPNEAAEELAA</sequence>
<feature type="transmembrane region" description="Helical" evidence="7">
    <location>
        <begin position="247"/>
        <end position="269"/>
    </location>
</feature>
<dbReference type="GO" id="GO:0005886">
    <property type="term" value="C:plasma membrane"/>
    <property type="evidence" value="ECO:0007669"/>
    <property type="project" value="UniProtKB-SubCell"/>
</dbReference>
<protein>
    <recommendedName>
        <fullName evidence="10">Lysylphosphatidylglycerol synthase TM region</fullName>
    </recommendedName>
</protein>
<feature type="transmembrane region" description="Helical" evidence="7">
    <location>
        <begin position="289"/>
        <end position="311"/>
    </location>
</feature>
<proteinExistence type="predicted"/>
<evidence type="ECO:0000256" key="4">
    <source>
        <dbReference type="ARBA" id="ARBA00022989"/>
    </source>
</evidence>
<name>A0A286GYA6_9PROT</name>
<evidence type="ECO:0000313" key="9">
    <source>
        <dbReference type="Proteomes" id="UP000219621"/>
    </source>
</evidence>
<feature type="transmembrane region" description="Helical" evidence="7">
    <location>
        <begin position="213"/>
        <end position="235"/>
    </location>
</feature>
<accession>A0A286GYA6</accession>
<feature type="region of interest" description="Disordered" evidence="6">
    <location>
        <begin position="320"/>
        <end position="339"/>
    </location>
</feature>
<reference evidence="8 9" key="1">
    <citation type="submission" date="2017-09" db="EMBL/GenBank/DDBJ databases">
        <authorList>
            <person name="Ehlers B."/>
            <person name="Leendertz F.H."/>
        </authorList>
    </citation>
    <scope>NUCLEOTIDE SEQUENCE [LARGE SCALE GENOMIC DNA]</scope>
    <source>
        <strain evidence="8 9">USBA 140</strain>
    </source>
</reference>
<dbReference type="RefSeq" id="WP_097281044.1">
    <property type="nucleotide sequence ID" value="NZ_OCNJ01000011.1"/>
</dbReference>
<keyword evidence="5 7" id="KW-0472">Membrane</keyword>
<evidence type="ECO:0008006" key="10">
    <source>
        <dbReference type="Google" id="ProtNLM"/>
    </source>
</evidence>
<feature type="transmembrane region" description="Helical" evidence="7">
    <location>
        <begin position="170"/>
        <end position="193"/>
    </location>
</feature>
<dbReference type="Pfam" id="PF03706">
    <property type="entry name" value="LPG_synthase_TM"/>
    <property type="match status" value="1"/>
</dbReference>
<feature type="transmembrane region" description="Helical" evidence="7">
    <location>
        <begin position="12"/>
        <end position="35"/>
    </location>
</feature>
<gene>
    <name evidence="8" type="ORF">SAMN05421508_11158</name>
</gene>
<keyword evidence="9" id="KW-1185">Reference proteome</keyword>
<evidence type="ECO:0000256" key="3">
    <source>
        <dbReference type="ARBA" id="ARBA00022692"/>
    </source>
</evidence>
<evidence type="ECO:0000256" key="5">
    <source>
        <dbReference type="ARBA" id="ARBA00023136"/>
    </source>
</evidence>
<evidence type="ECO:0000313" key="8">
    <source>
        <dbReference type="EMBL" id="SOE00054.1"/>
    </source>
</evidence>
<organism evidence="8 9">
    <name type="scientific">Caenispirillum bisanense</name>
    <dbReference type="NCBI Taxonomy" id="414052"/>
    <lineage>
        <taxon>Bacteria</taxon>
        <taxon>Pseudomonadati</taxon>
        <taxon>Pseudomonadota</taxon>
        <taxon>Alphaproteobacteria</taxon>
        <taxon>Rhodospirillales</taxon>
        <taxon>Novispirillaceae</taxon>
        <taxon>Caenispirillum</taxon>
    </lineage>
</organism>
<dbReference type="Proteomes" id="UP000219621">
    <property type="component" value="Unassembled WGS sequence"/>
</dbReference>
<evidence type="ECO:0000256" key="7">
    <source>
        <dbReference type="SAM" id="Phobius"/>
    </source>
</evidence>